<evidence type="ECO:0000256" key="1">
    <source>
        <dbReference type="SAM" id="Phobius"/>
    </source>
</evidence>
<sequence>MRKIATETREVDGVHALRGSFSLFGFPFFFCTYVVDGLMIDTGPVCARRQIRDFASQLQLQQVVLTHWHEDHSGNAAVLAGERGIPVCLASKTAGLLSTSALPFYRRLAWGDVTEPVTGNIVDRWIETPRHRFRVVETPGHSEDHICLVEEDKGWVFAGDLFLATRLNYGMKNESVRQMIESIKKILSYPVEVIFCGHAGVVKNGRKAFEKKLHYLEWLREETVQLAQAGCDPGEITRKLLPRQYLLRLLSQGEMSPAHLIHSILEEEGCHAC</sequence>
<gene>
    <name evidence="3" type="ORF">H1191_19815</name>
</gene>
<dbReference type="EMBL" id="JACEIQ010000039">
    <property type="protein sequence ID" value="MBA4496506.1"/>
    <property type="molecule type" value="Genomic_DNA"/>
</dbReference>
<evidence type="ECO:0000259" key="2">
    <source>
        <dbReference type="SMART" id="SM00849"/>
    </source>
</evidence>
<dbReference type="PANTHER" id="PTHR42951:SF17">
    <property type="entry name" value="METALLO-BETA-LACTAMASE DOMAIN-CONTAINING PROTEIN"/>
    <property type="match status" value="1"/>
</dbReference>
<dbReference type="SMART" id="SM00849">
    <property type="entry name" value="Lactamase_B"/>
    <property type="match status" value="1"/>
</dbReference>
<proteinExistence type="predicted"/>
<dbReference type="GO" id="GO:0016787">
    <property type="term" value="F:hydrolase activity"/>
    <property type="evidence" value="ECO:0007669"/>
    <property type="project" value="UniProtKB-KW"/>
</dbReference>
<accession>A0A7W1WUX1</accession>
<keyword evidence="1" id="KW-0472">Membrane</keyword>
<keyword evidence="1" id="KW-0812">Transmembrane</keyword>
<dbReference type="Pfam" id="PF00753">
    <property type="entry name" value="Lactamase_B"/>
    <property type="match status" value="1"/>
</dbReference>
<evidence type="ECO:0000313" key="4">
    <source>
        <dbReference type="Proteomes" id="UP000535491"/>
    </source>
</evidence>
<dbReference type="InterPro" id="IPR001279">
    <property type="entry name" value="Metallo-B-lactamas"/>
</dbReference>
<organism evidence="3 4">
    <name type="scientific">Paenactinomyces guangxiensis</name>
    <dbReference type="NCBI Taxonomy" id="1490290"/>
    <lineage>
        <taxon>Bacteria</taxon>
        <taxon>Bacillati</taxon>
        <taxon>Bacillota</taxon>
        <taxon>Bacilli</taxon>
        <taxon>Bacillales</taxon>
        <taxon>Thermoactinomycetaceae</taxon>
        <taxon>Paenactinomyces</taxon>
    </lineage>
</organism>
<dbReference type="CDD" id="cd06262">
    <property type="entry name" value="metallo-hydrolase-like_MBL-fold"/>
    <property type="match status" value="1"/>
</dbReference>
<dbReference type="InterPro" id="IPR050855">
    <property type="entry name" value="NDM-1-like"/>
</dbReference>
<keyword evidence="1" id="KW-1133">Transmembrane helix</keyword>
<dbReference type="AlphaFoldDB" id="A0A7W1WUX1"/>
<keyword evidence="3" id="KW-0378">Hydrolase</keyword>
<dbReference type="Proteomes" id="UP000535491">
    <property type="component" value="Unassembled WGS sequence"/>
</dbReference>
<reference evidence="3 4" key="1">
    <citation type="submission" date="2020-07" db="EMBL/GenBank/DDBJ databases">
        <authorList>
            <person name="Feng H."/>
        </authorList>
    </citation>
    <scope>NUCLEOTIDE SEQUENCE [LARGE SCALE GENOMIC DNA]</scope>
    <source>
        <strain evidence="4">s-10</strain>
    </source>
</reference>
<keyword evidence="4" id="KW-1185">Reference proteome</keyword>
<feature type="transmembrane region" description="Helical" evidence="1">
    <location>
        <begin position="21"/>
        <end position="40"/>
    </location>
</feature>
<dbReference type="RefSeq" id="WP_181754985.1">
    <property type="nucleotide sequence ID" value="NZ_JACEIQ010000039.1"/>
</dbReference>
<protein>
    <submittedName>
        <fullName evidence="3">MBL fold metallo-hydrolase</fullName>
    </submittedName>
</protein>
<dbReference type="Gene3D" id="3.60.15.10">
    <property type="entry name" value="Ribonuclease Z/Hydroxyacylglutathione hydrolase-like"/>
    <property type="match status" value="1"/>
</dbReference>
<comment type="caution">
    <text evidence="3">The sequence shown here is derived from an EMBL/GenBank/DDBJ whole genome shotgun (WGS) entry which is preliminary data.</text>
</comment>
<dbReference type="InterPro" id="IPR036866">
    <property type="entry name" value="RibonucZ/Hydroxyglut_hydro"/>
</dbReference>
<dbReference type="PANTHER" id="PTHR42951">
    <property type="entry name" value="METALLO-BETA-LACTAMASE DOMAIN-CONTAINING"/>
    <property type="match status" value="1"/>
</dbReference>
<dbReference type="SUPFAM" id="SSF56281">
    <property type="entry name" value="Metallo-hydrolase/oxidoreductase"/>
    <property type="match status" value="1"/>
</dbReference>
<name>A0A7W1WUX1_9BACL</name>
<evidence type="ECO:0000313" key="3">
    <source>
        <dbReference type="EMBL" id="MBA4496506.1"/>
    </source>
</evidence>
<feature type="domain" description="Metallo-beta-lactamase" evidence="2">
    <location>
        <begin position="28"/>
        <end position="198"/>
    </location>
</feature>